<dbReference type="EMBL" id="QXTG01000001">
    <property type="protein sequence ID" value="RIX30859.1"/>
    <property type="molecule type" value="Genomic_DNA"/>
</dbReference>
<dbReference type="AlphaFoldDB" id="A0A3A1U9D0"/>
<dbReference type="PROSITE" id="PS51318">
    <property type="entry name" value="TAT"/>
    <property type="match status" value="1"/>
</dbReference>
<name>A0A3A1U9D0_9MICO</name>
<feature type="compositionally biased region" description="Gly residues" evidence="1">
    <location>
        <begin position="65"/>
        <end position="89"/>
    </location>
</feature>
<sequence>MQSFKKPSRRSAVVLGAAGLAVAGAVGFGTVAFADGMPTPGASQSAPAAAPSGAPSGAPVAPEGGPQGGPQGGPAGGPQGPAQGGPGRGPGRDHPAPHIGGTVQSVSGSTVTVQDPDGFTRTIRLSDDVKVEKDGASSSTSAIVKGKHIDATGTVASDGTTLDATAVQVGRPTPPAPGEGGPAPKDGAAPKAPAAPSAPSGSTEAPSAPSGAPSAPAAPAAPSAAPSASTGS</sequence>
<evidence type="ECO:0000256" key="1">
    <source>
        <dbReference type="SAM" id="MobiDB-lite"/>
    </source>
</evidence>
<feature type="compositionally biased region" description="Low complexity" evidence="1">
    <location>
        <begin position="182"/>
        <end position="232"/>
    </location>
</feature>
<dbReference type="RefSeq" id="WP_119481221.1">
    <property type="nucleotide sequence ID" value="NZ_QXTG01000001.1"/>
</dbReference>
<keyword evidence="3" id="KW-1185">Reference proteome</keyword>
<accession>A0A3A1U9D0</accession>
<proteinExistence type="predicted"/>
<feature type="compositionally biased region" description="Low complexity" evidence="1">
    <location>
        <begin position="100"/>
        <end position="114"/>
    </location>
</feature>
<reference evidence="3" key="1">
    <citation type="submission" date="2018-09" db="EMBL/GenBank/DDBJ databases">
        <authorList>
            <person name="Kim I."/>
        </authorList>
    </citation>
    <scope>NUCLEOTIDE SEQUENCE [LARGE SCALE GENOMIC DNA]</scope>
    <source>
        <strain evidence="3">DD4a</strain>
    </source>
</reference>
<feature type="compositionally biased region" description="Basic and acidic residues" evidence="1">
    <location>
        <begin position="124"/>
        <end position="135"/>
    </location>
</feature>
<feature type="compositionally biased region" description="Polar residues" evidence="1">
    <location>
        <begin position="154"/>
        <end position="163"/>
    </location>
</feature>
<organism evidence="2 3">
    <name type="scientific">Amnibacterium setariae</name>
    <dbReference type="NCBI Taxonomy" id="2306585"/>
    <lineage>
        <taxon>Bacteria</taxon>
        <taxon>Bacillati</taxon>
        <taxon>Actinomycetota</taxon>
        <taxon>Actinomycetes</taxon>
        <taxon>Micrococcales</taxon>
        <taxon>Microbacteriaceae</taxon>
        <taxon>Amnibacterium</taxon>
    </lineage>
</organism>
<feature type="region of interest" description="Disordered" evidence="1">
    <location>
        <begin position="31"/>
        <end position="232"/>
    </location>
</feature>
<evidence type="ECO:0000313" key="2">
    <source>
        <dbReference type="EMBL" id="RIX30859.1"/>
    </source>
</evidence>
<dbReference type="Proteomes" id="UP000265742">
    <property type="component" value="Unassembled WGS sequence"/>
</dbReference>
<evidence type="ECO:0008006" key="4">
    <source>
        <dbReference type="Google" id="ProtNLM"/>
    </source>
</evidence>
<protein>
    <recommendedName>
        <fullName evidence="4">DUF5666 domain-containing protein</fullName>
    </recommendedName>
</protein>
<dbReference type="InterPro" id="IPR006311">
    <property type="entry name" value="TAT_signal"/>
</dbReference>
<gene>
    <name evidence="2" type="ORF">D1781_05555</name>
</gene>
<feature type="compositionally biased region" description="Low complexity" evidence="1">
    <location>
        <begin position="31"/>
        <end position="64"/>
    </location>
</feature>
<evidence type="ECO:0000313" key="3">
    <source>
        <dbReference type="Proteomes" id="UP000265742"/>
    </source>
</evidence>
<comment type="caution">
    <text evidence="2">The sequence shown here is derived from an EMBL/GenBank/DDBJ whole genome shotgun (WGS) entry which is preliminary data.</text>
</comment>